<dbReference type="GO" id="GO:0000976">
    <property type="term" value="F:transcription cis-regulatory region binding"/>
    <property type="evidence" value="ECO:0007669"/>
    <property type="project" value="TreeGrafter"/>
</dbReference>
<dbReference type="InterPro" id="IPR039420">
    <property type="entry name" value="WalR-like"/>
</dbReference>
<dbReference type="Pfam" id="PF00072">
    <property type="entry name" value="Response_reg"/>
    <property type="match status" value="1"/>
</dbReference>
<dbReference type="GO" id="GO:0032993">
    <property type="term" value="C:protein-DNA complex"/>
    <property type="evidence" value="ECO:0007669"/>
    <property type="project" value="TreeGrafter"/>
</dbReference>
<evidence type="ECO:0000313" key="10">
    <source>
        <dbReference type="EMBL" id="OFI07022.1"/>
    </source>
</evidence>
<dbReference type="EMBL" id="LZFO01000006">
    <property type="protein sequence ID" value="OFI07022.1"/>
    <property type="molecule type" value="Genomic_DNA"/>
</dbReference>
<evidence type="ECO:0000256" key="8">
    <source>
        <dbReference type="PROSITE-ProRule" id="PRU00169"/>
    </source>
</evidence>
<name>A0A1E8F126_9CLOT</name>
<protein>
    <recommendedName>
        <fullName evidence="1">Stage 0 sporulation protein A homolog</fullName>
    </recommendedName>
</protein>
<evidence type="ECO:0000256" key="1">
    <source>
        <dbReference type="ARBA" id="ARBA00018672"/>
    </source>
</evidence>
<dbReference type="InterPro" id="IPR001789">
    <property type="entry name" value="Sig_transdc_resp-reg_receiver"/>
</dbReference>
<dbReference type="Proteomes" id="UP000175744">
    <property type="component" value="Unassembled WGS sequence"/>
</dbReference>
<keyword evidence="4" id="KW-0805">Transcription regulation</keyword>
<evidence type="ECO:0000256" key="7">
    <source>
        <dbReference type="ARBA" id="ARBA00024867"/>
    </source>
</evidence>
<dbReference type="PANTHER" id="PTHR48111">
    <property type="entry name" value="REGULATOR OF RPOS"/>
    <property type="match status" value="1"/>
</dbReference>
<dbReference type="SMART" id="SM00448">
    <property type="entry name" value="REC"/>
    <property type="match status" value="1"/>
</dbReference>
<dbReference type="InterPro" id="IPR011006">
    <property type="entry name" value="CheY-like_superfamily"/>
</dbReference>
<proteinExistence type="predicted"/>
<keyword evidence="2" id="KW-0597">Phosphoprotein</keyword>
<evidence type="ECO:0000313" key="11">
    <source>
        <dbReference type="Proteomes" id="UP000175744"/>
    </source>
</evidence>
<dbReference type="GO" id="GO:0005829">
    <property type="term" value="C:cytosol"/>
    <property type="evidence" value="ECO:0007669"/>
    <property type="project" value="TreeGrafter"/>
</dbReference>
<dbReference type="CDD" id="cd00156">
    <property type="entry name" value="REC"/>
    <property type="match status" value="1"/>
</dbReference>
<dbReference type="PANTHER" id="PTHR48111:SF1">
    <property type="entry name" value="TWO-COMPONENT RESPONSE REGULATOR ORR33"/>
    <property type="match status" value="1"/>
</dbReference>
<dbReference type="GO" id="GO:0006355">
    <property type="term" value="P:regulation of DNA-templated transcription"/>
    <property type="evidence" value="ECO:0007669"/>
    <property type="project" value="TreeGrafter"/>
</dbReference>
<keyword evidence="11" id="KW-1185">Reference proteome</keyword>
<dbReference type="RefSeq" id="WP_070109570.1">
    <property type="nucleotide sequence ID" value="NZ_LZFO01000006.1"/>
</dbReference>
<comment type="caution">
    <text evidence="10">The sequence shown here is derived from an EMBL/GenBank/DDBJ whole genome shotgun (WGS) entry which is preliminary data.</text>
</comment>
<reference evidence="10 11" key="1">
    <citation type="submission" date="2016-06" db="EMBL/GenBank/DDBJ databases">
        <title>Genome sequence of Clostridium acetireducens DSM 10703.</title>
        <authorList>
            <person name="Poehlein A."/>
            <person name="Fluechter S."/>
            <person name="Duerre P."/>
            <person name="Daniel R."/>
        </authorList>
    </citation>
    <scope>NUCLEOTIDE SEQUENCE [LARGE SCALE GENOMIC DNA]</scope>
    <source>
        <strain evidence="10 11">DSM 10703</strain>
    </source>
</reference>
<sequence>MESVILLENMCYTRYVVKELLTSNNIKVYETANSIEFFNKLYEKKKEIKLIILEINLNEEDGLEVIKKIKERNIDIPIMILTSINKRDAFIKGVKAGAIDYILKPYEDNMLINRVIKCINSDNRRFISREKVYLNFQKYLNNEIKKAIQGKYNISIMMLSFIKFTKKQEKIELKDEYLILTEIVYKEIKELFKNPNVITKRGFSTFIGVFPHLDDNEILKAEDKIENVYNEMKNRDIRLKNYYLEKASVTLPKDGQERNELMDKLTFKLKNKIEDSGLKFNTII</sequence>
<evidence type="ECO:0000256" key="6">
    <source>
        <dbReference type="ARBA" id="ARBA00023163"/>
    </source>
</evidence>
<keyword evidence="5" id="KW-0238">DNA-binding</keyword>
<comment type="function">
    <text evidence="7">May play the central regulatory role in sporulation. It may be an element of the effector pathway responsible for the activation of sporulation genes in response to nutritional stress. Spo0A may act in concert with spo0H (a sigma factor) to control the expression of some genes that are critical to the sporulation process.</text>
</comment>
<evidence type="ECO:0000256" key="3">
    <source>
        <dbReference type="ARBA" id="ARBA00023012"/>
    </source>
</evidence>
<evidence type="ECO:0000256" key="2">
    <source>
        <dbReference type="ARBA" id="ARBA00022553"/>
    </source>
</evidence>
<dbReference type="GO" id="GO:0000156">
    <property type="term" value="F:phosphorelay response regulator activity"/>
    <property type="evidence" value="ECO:0007669"/>
    <property type="project" value="TreeGrafter"/>
</dbReference>
<evidence type="ECO:0000256" key="4">
    <source>
        <dbReference type="ARBA" id="ARBA00023015"/>
    </source>
</evidence>
<feature type="domain" description="Response regulatory" evidence="9">
    <location>
        <begin position="3"/>
        <end position="119"/>
    </location>
</feature>
<comment type="caution">
    <text evidence="8">Lacks conserved residue(s) required for the propagation of feature annotation.</text>
</comment>
<evidence type="ECO:0000256" key="5">
    <source>
        <dbReference type="ARBA" id="ARBA00023125"/>
    </source>
</evidence>
<dbReference type="AlphaFoldDB" id="A0A1E8F126"/>
<dbReference type="Gene3D" id="3.40.50.2300">
    <property type="match status" value="1"/>
</dbReference>
<dbReference type="SUPFAM" id="SSF52172">
    <property type="entry name" value="CheY-like"/>
    <property type="match status" value="1"/>
</dbReference>
<organism evidence="10 11">
    <name type="scientific">Clostridium acetireducens DSM 10703</name>
    <dbReference type="NCBI Taxonomy" id="1121290"/>
    <lineage>
        <taxon>Bacteria</taxon>
        <taxon>Bacillati</taxon>
        <taxon>Bacillota</taxon>
        <taxon>Clostridia</taxon>
        <taxon>Eubacteriales</taxon>
        <taxon>Clostridiaceae</taxon>
        <taxon>Clostridium</taxon>
    </lineage>
</organism>
<keyword evidence="3" id="KW-0902">Two-component regulatory system</keyword>
<dbReference type="STRING" id="1121290.CLAOCE_06080"/>
<gene>
    <name evidence="10" type="primary">cheY_2</name>
    <name evidence="10" type="ORF">CLOACE_06080</name>
</gene>
<dbReference type="PROSITE" id="PS50110">
    <property type="entry name" value="RESPONSE_REGULATORY"/>
    <property type="match status" value="1"/>
</dbReference>
<keyword evidence="6" id="KW-0804">Transcription</keyword>
<evidence type="ECO:0000259" key="9">
    <source>
        <dbReference type="PROSITE" id="PS50110"/>
    </source>
</evidence>
<accession>A0A1E8F126</accession>